<sequence length="324" mass="35089">MSHYPGQQQYSQGHPGQQQYPPQRQAPQYIQGAHVPPQQQQYGQQFQGYPQPGRLQGSHSPGQSPAPIGPSGAHPPQRIGAATQNSPRASASLLSISTDTGLFPGGSYTITHRDTNTALTLDLQAPNVVVKSAPGAMVHMAGTVQLAGKTKFSFSKLFTGGEMHESSYTGRGKVMLAPTLFGDIFTLQIDPRTQWRIGKDSYLASTGEVIKENKMQGLGKALFSGEDLFVYNVYGNGLMWLKSFGAVDRITLQPGEQHVVDNGHLVAWNMDYKIEKAGGGFMTANKTGEGLVCRFQGPGTVYIQTRNVEAFEEYIRSIVPSTAS</sequence>
<dbReference type="InterPro" id="IPR036983">
    <property type="entry name" value="AIM24_sf"/>
</dbReference>
<dbReference type="PANTHER" id="PTHR43657">
    <property type="entry name" value="TRYPTOPHAN RNA-BINDING ATTENUATOR PROTEIN-LIKE PROTEIN"/>
    <property type="match status" value="1"/>
</dbReference>
<evidence type="ECO:0000256" key="1">
    <source>
        <dbReference type="RuleBase" id="RU363045"/>
    </source>
</evidence>
<name>A0A9W9CYW8_9PEZI</name>
<dbReference type="Pfam" id="PF01987">
    <property type="entry name" value="AIM24"/>
    <property type="match status" value="1"/>
</dbReference>
<comment type="similarity">
    <text evidence="1">Belongs to the AIM24 family.</text>
</comment>
<dbReference type="InterPro" id="IPR002838">
    <property type="entry name" value="AIM24"/>
</dbReference>
<dbReference type="EMBL" id="JAPEVB010000002">
    <property type="protein sequence ID" value="KAJ4392984.1"/>
    <property type="molecule type" value="Genomic_DNA"/>
</dbReference>
<accession>A0A9W9CYW8</accession>
<dbReference type="PANTHER" id="PTHR43657:SF1">
    <property type="entry name" value="ALTERED INHERITANCE OF MITOCHONDRIA PROTEIN 24, MITOCHONDRIAL"/>
    <property type="match status" value="1"/>
</dbReference>
<dbReference type="Proteomes" id="UP001140453">
    <property type="component" value="Unassembled WGS sequence"/>
</dbReference>
<evidence type="ECO:0000313" key="3">
    <source>
        <dbReference type="EMBL" id="KAJ4392984.1"/>
    </source>
</evidence>
<dbReference type="NCBIfam" id="TIGR00266">
    <property type="entry name" value="TIGR00266 family protein"/>
    <property type="match status" value="1"/>
</dbReference>
<dbReference type="InterPro" id="IPR016031">
    <property type="entry name" value="Trp_RNA-bd_attenuator-like_dom"/>
</dbReference>
<feature type="region of interest" description="Disordered" evidence="2">
    <location>
        <begin position="1"/>
        <end position="90"/>
    </location>
</feature>
<organism evidence="3 4">
    <name type="scientific">Gnomoniopsis smithogilvyi</name>
    <dbReference type="NCBI Taxonomy" id="1191159"/>
    <lineage>
        <taxon>Eukaryota</taxon>
        <taxon>Fungi</taxon>
        <taxon>Dikarya</taxon>
        <taxon>Ascomycota</taxon>
        <taxon>Pezizomycotina</taxon>
        <taxon>Sordariomycetes</taxon>
        <taxon>Sordariomycetidae</taxon>
        <taxon>Diaporthales</taxon>
        <taxon>Gnomoniaceae</taxon>
        <taxon>Gnomoniopsis</taxon>
    </lineage>
</organism>
<dbReference type="AlphaFoldDB" id="A0A9W9CYW8"/>
<dbReference type="OrthoDB" id="1705416at2759"/>
<keyword evidence="4" id="KW-1185">Reference proteome</keyword>
<feature type="compositionally biased region" description="Low complexity" evidence="2">
    <location>
        <begin position="1"/>
        <end position="53"/>
    </location>
</feature>
<keyword evidence="1" id="KW-0496">Mitochondrion</keyword>
<comment type="subcellular location">
    <subcellularLocation>
        <location evidence="1">Mitochondrion</location>
    </subcellularLocation>
</comment>
<gene>
    <name evidence="3" type="ORF">N0V93_002188</name>
</gene>
<dbReference type="Gene3D" id="3.60.160.10">
    <property type="entry name" value="Mitochondrial biogenesis AIM24"/>
    <property type="match status" value="1"/>
</dbReference>
<proteinExistence type="inferred from homology"/>
<comment type="caution">
    <text evidence="3">The sequence shown here is derived from an EMBL/GenBank/DDBJ whole genome shotgun (WGS) entry which is preliminary data.</text>
</comment>
<dbReference type="GO" id="GO:0005739">
    <property type="term" value="C:mitochondrion"/>
    <property type="evidence" value="ECO:0007669"/>
    <property type="project" value="UniProtKB-SubCell"/>
</dbReference>
<evidence type="ECO:0000313" key="4">
    <source>
        <dbReference type="Proteomes" id="UP001140453"/>
    </source>
</evidence>
<dbReference type="SUPFAM" id="SSF51219">
    <property type="entry name" value="TRAP-like"/>
    <property type="match status" value="1"/>
</dbReference>
<evidence type="ECO:0000256" key="2">
    <source>
        <dbReference type="SAM" id="MobiDB-lite"/>
    </source>
</evidence>
<protein>
    <recommendedName>
        <fullName evidence="1">Altered inheritance of mitochondria protein 24, mitochondrial</fullName>
    </recommendedName>
</protein>
<reference evidence="3" key="1">
    <citation type="submission" date="2022-10" db="EMBL/GenBank/DDBJ databases">
        <title>Tapping the CABI collections for fungal endophytes: first genome assemblies for Collariella, Neodidymelliopsis, Ascochyta clinopodiicola, Didymella pomorum, Didymosphaeria variabile, Neocosmospora piperis and Neocucurbitaria cava.</title>
        <authorList>
            <person name="Hill R."/>
        </authorList>
    </citation>
    <scope>NUCLEOTIDE SEQUENCE</scope>
    <source>
        <strain evidence="3">IMI 355082</strain>
    </source>
</reference>